<evidence type="ECO:0000256" key="6">
    <source>
        <dbReference type="ARBA" id="ARBA00023034"/>
    </source>
</evidence>
<evidence type="ECO:0000259" key="9">
    <source>
        <dbReference type="Pfam" id="PF14416"/>
    </source>
</evidence>
<dbReference type="GO" id="GO:1990538">
    <property type="term" value="F:xylan O-acetyltransferase activity"/>
    <property type="evidence" value="ECO:0007669"/>
    <property type="project" value="UniProtKB-ARBA"/>
</dbReference>
<feature type="domain" description="Trichome birefringence-like C-terminal" evidence="8">
    <location>
        <begin position="458"/>
        <end position="746"/>
    </location>
</feature>
<evidence type="ECO:0008006" key="12">
    <source>
        <dbReference type="Google" id="ProtNLM"/>
    </source>
</evidence>
<name>A0A843V0C8_COLES</name>
<keyword evidence="4" id="KW-0735">Signal-anchor</keyword>
<feature type="domain" description="Trichome birefringence-like N-terminal" evidence="9">
    <location>
        <begin position="65"/>
        <end position="116"/>
    </location>
</feature>
<dbReference type="AlphaFoldDB" id="A0A843V0C8"/>
<evidence type="ECO:0000256" key="7">
    <source>
        <dbReference type="ARBA" id="ARBA00023136"/>
    </source>
</evidence>
<evidence type="ECO:0000259" key="8">
    <source>
        <dbReference type="Pfam" id="PF13839"/>
    </source>
</evidence>
<dbReference type="Pfam" id="PF14416">
    <property type="entry name" value="PMR5N"/>
    <property type="match status" value="2"/>
</dbReference>
<dbReference type="EMBL" id="NMUH01001383">
    <property type="protein sequence ID" value="MQL91832.1"/>
    <property type="molecule type" value="Genomic_DNA"/>
</dbReference>
<dbReference type="InterPro" id="IPR026057">
    <property type="entry name" value="TBL_C"/>
</dbReference>
<dbReference type="Proteomes" id="UP000652761">
    <property type="component" value="Unassembled WGS sequence"/>
</dbReference>
<keyword evidence="7" id="KW-0472">Membrane</keyword>
<evidence type="ECO:0000256" key="1">
    <source>
        <dbReference type="ARBA" id="ARBA00004323"/>
    </source>
</evidence>
<sequence>MAFLRAPPPTGELPRRWLPPPLATLLIYVAVFARAQAPSSALFLGLRRRHDDEGLRRRPGANQSMCDIFTGSWVRDDSYPLYPSGCPAIDPQFNCQLFGRPDTDYQRYKWRPNSCDLPRFNGLEFLTRMRGRTVMFAGDSLGRNQWESLICMLSAAAPMAQTQMSRGEPLSTFNFLDYGVTLSYYKAPYLVDIDVVQGKRILQLNDISGNGYAWRGADVISFNTGHWWNHRGPLQGWDYMGDGGSYYTDMDRSVAMQKAVTTWANWVDANIDRTRTRVFFQSVSPTHYNPAEWSDPVSKNCYRQTAPVSGWSYTGPYSDQMKVIVAVLRAMRNPPYLLDITALSELRKDGHPSIYSGDLNPEQRANPDQSADCSHWCLPDHAVEEPPLEDDYDGAEKEAFDPSRCDVTQGKWVFDISADPLYSDKTCPYLDKQISCMENGRPDSDYQRWEWRPDSCELPRFDAAAVLEKLRGKKLMFVGDSLMKGQWQSFVCMVEAVIPQEKKSLSRGRSLSVFKAKAYNASVEFYWAPFLVESNSDVPIETDASKRVLRVDSVAKHASHWVGADILVFGTYVWWKSGQKIKSLWGSFPNGEEGYEELDSAVAYRIGLKTWANWVDTTLNPKQSRVFFTTMSPTHMRSADWRRKEGIQCYNETDPIMDKGYWGGGSDKRLMQVVASIVGRMRTPVSLLNITQLSEYRKDGHASIYTVPQGKAISGDEQKADPRRRIDCIHWCLPGVPDTWNRILNAHL</sequence>
<dbReference type="GO" id="GO:0000139">
    <property type="term" value="C:Golgi membrane"/>
    <property type="evidence" value="ECO:0007669"/>
    <property type="project" value="UniProtKB-SubCell"/>
</dbReference>
<evidence type="ECO:0000313" key="11">
    <source>
        <dbReference type="Proteomes" id="UP000652761"/>
    </source>
</evidence>
<proteinExistence type="inferred from homology"/>
<dbReference type="PANTHER" id="PTHR32285">
    <property type="entry name" value="PROTEIN TRICHOME BIREFRINGENCE-LIKE 9-RELATED"/>
    <property type="match status" value="1"/>
</dbReference>
<protein>
    <recommendedName>
        <fullName evidence="12">Trichome birefringence-like N-terminal domain-containing protein</fullName>
    </recommendedName>
</protein>
<dbReference type="InterPro" id="IPR025846">
    <property type="entry name" value="TBL_N"/>
</dbReference>
<organism evidence="10 11">
    <name type="scientific">Colocasia esculenta</name>
    <name type="common">Wild taro</name>
    <name type="synonym">Arum esculentum</name>
    <dbReference type="NCBI Taxonomy" id="4460"/>
    <lineage>
        <taxon>Eukaryota</taxon>
        <taxon>Viridiplantae</taxon>
        <taxon>Streptophyta</taxon>
        <taxon>Embryophyta</taxon>
        <taxon>Tracheophyta</taxon>
        <taxon>Spermatophyta</taxon>
        <taxon>Magnoliopsida</taxon>
        <taxon>Liliopsida</taxon>
        <taxon>Araceae</taxon>
        <taxon>Aroideae</taxon>
        <taxon>Colocasieae</taxon>
        <taxon>Colocasia</taxon>
    </lineage>
</organism>
<keyword evidence="6" id="KW-0333">Golgi apparatus</keyword>
<evidence type="ECO:0000256" key="2">
    <source>
        <dbReference type="ARBA" id="ARBA00007727"/>
    </source>
</evidence>
<evidence type="ECO:0000256" key="4">
    <source>
        <dbReference type="ARBA" id="ARBA00022968"/>
    </source>
</evidence>
<gene>
    <name evidence="10" type="ORF">Taro_024455</name>
</gene>
<dbReference type="Pfam" id="PF13839">
    <property type="entry name" value="PC-Esterase"/>
    <property type="match status" value="2"/>
</dbReference>
<keyword evidence="11" id="KW-1185">Reference proteome</keyword>
<evidence type="ECO:0000256" key="3">
    <source>
        <dbReference type="ARBA" id="ARBA00022692"/>
    </source>
</evidence>
<evidence type="ECO:0000313" key="10">
    <source>
        <dbReference type="EMBL" id="MQL91832.1"/>
    </source>
</evidence>
<comment type="subcellular location">
    <subcellularLocation>
        <location evidence="1">Golgi apparatus membrane</location>
        <topology evidence="1">Single-pass type II membrane protein</topology>
    </subcellularLocation>
</comment>
<dbReference type="OrthoDB" id="630188at2759"/>
<keyword evidence="3" id="KW-0812">Transmembrane</keyword>
<keyword evidence="5" id="KW-1133">Transmembrane helix</keyword>
<reference evidence="10" key="1">
    <citation type="submission" date="2017-07" db="EMBL/GenBank/DDBJ databases">
        <title>Taro Niue Genome Assembly and Annotation.</title>
        <authorList>
            <person name="Atibalentja N."/>
            <person name="Keating K."/>
            <person name="Fields C.J."/>
        </authorList>
    </citation>
    <scope>NUCLEOTIDE SEQUENCE</scope>
    <source>
        <strain evidence="10">Niue_2</strain>
        <tissue evidence="10">Leaf</tissue>
    </source>
</reference>
<comment type="caution">
    <text evidence="10">The sequence shown here is derived from an EMBL/GenBank/DDBJ whole genome shotgun (WGS) entry which is preliminary data.</text>
</comment>
<feature type="domain" description="Trichome birefringence-like N-terminal" evidence="9">
    <location>
        <begin position="404"/>
        <end position="457"/>
    </location>
</feature>
<evidence type="ECO:0000256" key="5">
    <source>
        <dbReference type="ARBA" id="ARBA00022989"/>
    </source>
</evidence>
<accession>A0A843V0C8</accession>
<comment type="similarity">
    <text evidence="2">Belongs to the PC-esterase family. TBL subfamily.</text>
</comment>
<dbReference type="PANTHER" id="PTHR32285:SF7">
    <property type="entry name" value="PROTEIN TRICHOME BIREFRINGENCE-LIKE 3"/>
    <property type="match status" value="1"/>
</dbReference>
<dbReference type="InterPro" id="IPR029962">
    <property type="entry name" value="TBL"/>
</dbReference>
<feature type="domain" description="Trichome birefringence-like C-terminal" evidence="8">
    <location>
        <begin position="117"/>
        <end position="379"/>
    </location>
</feature>